<keyword evidence="8" id="KW-1185">Reference proteome</keyword>
<dbReference type="PRINTS" id="PR00080">
    <property type="entry name" value="SDRFAMILY"/>
</dbReference>
<feature type="domain" description="Ketoreductase" evidence="6">
    <location>
        <begin position="10"/>
        <end position="193"/>
    </location>
</feature>
<dbReference type="Gene3D" id="3.40.50.720">
    <property type="entry name" value="NAD(P)-binding Rossmann-like Domain"/>
    <property type="match status" value="1"/>
</dbReference>
<dbReference type="GO" id="GO:0004316">
    <property type="term" value="F:3-oxoacyl-[acyl-carrier-protein] reductase (NADPH) activity"/>
    <property type="evidence" value="ECO:0007669"/>
    <property type="project" value="UniProtKB-EC"/>
</dbReference>
<dbReference type="GO" id="GO:0032787">
    <property type="term" value="P:monocarboxylic acid metabolic process"/>
    <property type="evidence" value="ECO:0007669"/>
    <property type="project" value="UniProtKB-ARBA"/>
</dbReference>
<name>A0A8T9BIU2_9HELO</name>
<evidence type="ECO:0000313" key="8">
    <source>
        <dbReference type="Proteomes" id="UP000469559"/>
    </source>
</evidence>
<evidence type="ECO:0000256" key="5">
    <source>
        <dbReference type="ARBA" id="ARBA00048508"/>
    </source>
</evidence>
<dbReference type="InterPro" id="IPR050259">
    <property type="entry name" value="SDR"/>
</dbReference>
<comment type="catalytic activity">
    <reaction evidence="5">
        <text>a (3R)-hydroxyacyl-[ACP] + NADP(+) = a 3-oxoacyl-[ACP] + NADPH + H(+)</text>
        <dbReference type="Rhea" id="RHEA:17397"/>
        <dbReference type="Rhea" id="RHEA-COMP:9916"/>
        <dbReference type="Rhea" id="RHEA-COMP:9945"/>
        <dbReference type="ChEBI" id="CHEBI:15378"/>
        <dbReference type="ChEBI" id="CHEBI:57783"/>
        <dbReference type="ChEBI" id="CHEBI:58349"/>
        <dbReference type="ChEBI" id="CHEBI:78776"/>
        <dbReference type="ChEBI" id="CHEBI:78827"/>
        <dbReference type="EC" id="1.1.1.100"/>
    </reaction>
</comment>
<sequence>MEGHKNLIGKTAIVTGSARGIGAGIAIDLGKRGANVVVNYTSRRGEVAAAAVSQRIGAGGSKVAAVQANVAVMSDLQKLVDAALAISENAKIDIVVHNAATGDDCYLEDMTERFYEDQTDANLKAPIFLTKLVLPYIAQGGRIVMITSVSARMGIPQQTVYAATKAALEGICKVWATELGKKHGITVNCVSPGPVATDMWTECEPEVVADFQPAINATPAEARVGEVSDIVPIVAFLCSEESRWVTGSVVGASGGMSFI</sequence>
<dbReference type="SMART" id="SM00822">
    <property type="entry name" value="PKS_KR"/>
    <property type="match status" value="1"/>
</dbReference>
<gene>
    <name evidence="7" type="ORF">LARI1_G001561</name>
</gene>
<dbReference type="PROSITE" id="PS00061">
    <property type="entry name" value="ADH_SHORT"/>
    <property type="match status" value="1"/>
</dbReference>
<keyword evidence="3" id="KW-0521">NADP</keyword>
<dbReference type="PANTHER" id="PTHR42879:SF2">
    <property type="entry name" value="3-OXOACYL-[ACYL-CARRIER-PROTEIN] REDUCTASE FABG"/>
    <property type="match status" value="1"/>
</dbReference>
<comment type="similarity">
    <text evidence="1">Belongs to the short-chain dehydrogenases/reductases (SDR) family.</text>
</comment>
<dbReference type="Pfam" id="PF13561">
    <property type="entry name" value="adh_short_C2"/>
    <property type="match status" value="1"/>
</dbReference>
<evidence type="ECO:0000256" key="2">
    <source>
        <dbReference type="ARBA" id="ARBA00012948"/>
    </source>
</evidence>
<dbReference type="PRINTS" id="PR00081">
    <property type="entry name" value="GDHRDH"/>
</dbReference>
<dbReference type="OrthoDB" id="47007at2759"/>
<dbReference type="InterPro" id="IPR036291">
    <property type="entry name" value="NAD(P)-bd_dom_sf"/>
</dbReference>
<dbReference type="SUPFAM" id="SSF51735">
    <property type="entry name" value="NAD(P)-binding Rossmann-fold domains"/>
    <property type="match status" value="1"/>
</dbReference>
<dbReference type="EC" id="1.1.1.100" evidence="2"/>
<evidence type="ECO:0000259" key="6">
    <source>
        <dbReference type="SMART" id="SM00822"/>
    </source>
</evidence>
<dbReference type="PANTHER" id="PTHR42879">
    <property type="entry name" value="3-OXOACYL-(ACYL-CARRIER-PROTEIN) REDUCTASE"/>
    <property type="match status" value="1"/>
</dbReference>
<dbReference type="InterPro" id="IPR020904">
    <property type="entry name" value="Sc_DH/Rdtase_CS"/>
</dbReference>
<evidence type="ECO:0000313" key="7">
    <source>
        <dbReference type="EMBL" id="TVY19888.1"/>
    </source>
</evidence>
<dbReference type="InterPro" id="IPR002347">
    <property type="entry name" value="SDR_fam"/>
</dbReference>
<protein>
    <recommendedName>
        <fullName evidence="2">3-oxoacyl-[acyl-carrier-protein] reductase</fullName>
        <ecNumber evidence="2">1.1.1.100</ecNumber>
    </recommendedName>
</protein>
<keyword evidence="4" id="KW-0560">Oxidoreductase</keyword>
<reference evidence="7 8" key="1">
    <citation type="submission" date="2018-05" db="EMBL/GenBank/DDBJ databases">
        <title>Whole genome sequencing for identification of molecular markers to develop diagnostic detection tools for the regulated plant pathogen Lachnellula willkommii.</title>
        <authorList>
            <person name="Giroux E."/>
            <person name="Bilodeau G."/>
        </authorList>
    </citation>
    <scope>NUCLEOTIDE SEQUENCE [LARGE SCALE GENOMIC DNA]</scope>
    <source>
        <strain evidence="7 8">CBS 203.66</strain>
    </source>
</reference>
<proteinExistence type="inferred from homology"/>
<dbReference type="EMBL" id="QGMF01000081">
    <property type="protein sequence ID" value="TVY19888.1"/>
    <property type="molecule type" value="Genomic_DNA"/>
</dbReference>
<accession>A0A8T9BIU2</accession>
<evidence type="ECO:0000256" key="4">
    <source>
        <dbReference type="ARBA" id="ARBA00023002"/>
    </source>
</evidence>
<organism evidence="7 8">
    <name type="scientific">Lachnellula arida</name>
    <dbReference type="NCBI Taxonomy" id="1316785"/>
    <lineage>
        <taxon>Eukaryota</taxon>
        <taxon>Fungi</taxon>
        <taxon>Dikarya</taxon>
        <taxon>Ascomycota</taxon>
        <taxon>Pezizomycotina</taxon>
        <taxon>Leotiomycetes</taxon>
        <taxon>Helotiales</taxon>
        <taxon>Lachnaceae</taxon>
        <taxon>Lachnellula</taxon>
    </lineage>
</organism>
<dbReference type="Proteomes" id="UP000469559">
    <property type="component" value="Unassembled WGS sequence"/>
</dbReference>
<dbReference type="AlphaFoldDB" id="A0A8T9BIU2"/>
<dbReference type="InterPro" id="IPR057326">
    <property type="entry name" value="KR_dom"/>
</dbReference>
<comment type="caution">
    <text evidence="7">The sequence shown here is derived from an EMBL/GenBank/DDBJ whole genome shotgun (WGS) entry which is preliminary data.</text>
</comment>
<evidence type="ECO:0000256" key="3">
    <source>
        <dbReference type="ARBA" id="ARBA00022857"/>
    </source>
</evidence>
<evidence type="ECO:0000256" key="1">
    <source>
        <dbReference type="ARBA" id="ARBA00006484"/>
    </source>
</evidence>
<dbReference type="FunFam" id="3.40.50.720:FF:000374">
    <property type="entry name" value="3-oxoacyl-(Acyl-carrier-protein) reductase"/>
    <property type="match status" value="1"/>
</dbReference>